<feature type="domain" description="AB hydrolase-1" evidence="1">
    <location>
        <begin position="17"/>
        <end position="198"/>
    </location>
</feature>
<dbReference type="EMBL" id="MLYV02001294">
    <property type="protein sequence ID" value="PSR71137.1"/>
    <property type="molecule type" value="Genomic_DNA"/>
</dbReference>
<dbReference type="Gene3D" id="3.40.50.1820">
    <property type="entry name" value="alpha/beta hydrolase"/>
    <property type="match status" value="1"/>
</dbReference>
<dbReference type="OrthoDB" id="19657at2759"/>
<accession>A0A2R6NFH1</accession>
<evidence type="ECO:0000313" key="2">
    <source>
        <dbReference type="EMBL" id="PSR71137.1"/>
    </source>
</evidence>
<comment type="caution">
    <text evidence="2">The sequence shown here is derived from an EMBL/GenBank/DDBJ whole genome shotgun (WGS) entry which is preliminary data.</text>
</comment>
<sequence length="227" mass="25707">MAEDAIALLNYVGWTEHQDLHVVGVSLGGMIAQELAANIPERIISLTLAVTKAGGWAWSNLTPWKGLVSLARLTFMKDPELKIPIILSMVFPQQWLDAKMDNDAKGRTNREFQTQDYRRRIEITRPQTFFGSVSQMAAAISHYVSPERLAFISKSIPKVLIITGDEDNLVNPNNSRHMKACMPEAELIEWERTGHGIHGQWKDRFNATLEHVFNEGRQRVHEGFTSN</sequence>
<name>A0A2R6NFH1_9APHY</name>
<dbReference type="SUPFAM" id="SSF53474">
    <property type="entry name" value="alpha/beta-Hydrolases"/>
    <property type="match status" value="1"/>
</dbReference>
<dbReference type="PANTHER" id="PTHR43433">
    <property type="entry name" value="HYDROLASE, ALPHA/BETA FOLD FAMILY PROTEIN"/>
    <property type="match status" value="1"/>
</dbReference>
<keyword evidence="3" id="KW-1185">Reference proteome</keyword>
<dbReference type="AlphaFoldDB" id="A0A2R6NFH1"/>
<evidence type="ECO:0000259" key="1">
    <source>
        <dbReference type="Pfam" id="PF00561"/>
    </source>
</evidence>
<dbReference type="PANTHER" id="PTHR43433:SF5">
    <property type="entry name" value="AB HYDROLASE-1 DOMAIN-CONTAINING PROTEIN"/>
    <property type="match status" value="1"/>
</dbReference>
<evidence type="ECO:0000313" key="3">
    <source>
        <dbReference type="Proteomes" id="UP000186601"/>
    </source>
</evidence>
<gene>
    <name evidence="2" type="ORF">PHLCEN_2v12983</name>
</gene>
<dbReference type="STRING" id="98765.A0A2R6NFH1"/>
<dbReference type="Pfam" id="PF00561">
    <property type="entry name" value="Abhydrolase_1"/>
    <property type="match status" value="1"/>
</dbReference>
<dbReference type="InterPro" id="IPR029058">
    <property type="entry name" value="AB_hydrolase_fold"/>
</dbReference>
<protein>
    <recommendedName>
        <fullName evidence="1">AB hydrolase-1 domain-containing protein</fullName>
    </recommendedName>
</protein>
<proteinExistence type="predicted"/>
<dbReference type="InterPro" id="IPR050471">
    <property type="entry name" value="AB_hydrolase"/>
</dbReference>
<dbReference type="Proteomes" id="UP000186601">
    <property type="component" value="Unassembled WGS sequence"/>
</dbReference>
<dbReference type="InterPro" id="IPR000073">
    <property type="entry name" value="AB_hydrolase_1"/>
</dbReference>
<reference evidence="2 3" key="1">
    <citation type="submission" date="2018-02" db="EMBL/GenBank/DDBJ databases">
        <title>Genome sequence of the basidiomycete white-rot fungus Phlebia centrifuga.</title>
        <authorList>
            <person name="Granchi Z."/>
            <person name="Peng M."/>
            <person name="de Vries R.P."/>
            <person name="Hilden K."/>
            <person name="Makela M.R."/>
            <person name="Grigoriev I."/>
            <person name="Riley R."/>
        </authorList>
    </citation>
    <scope>NUCLEOTIDE SEQUENCE [LARGE SCALE GENOMIC DNA]</scope>
    <source>
        <strain evidence="2 3">FBCC195</strain>
    </source>
</reference>
<organism evidence="2 3">
    <name type="scientific">Hermanssonia centrifuga</name>
    <dbReference type="NCBI Taxonomy" id="98765"/>
    <lineage>
        <taxon>Eukaryota</taxon>
        <taxon>Fungi</taxon>
        <taxon>Dikarya</taxon>
        <taxon>Basidiomycota</taxon>
        <taxon>Agaricomycotina</taxon>
        <taxon>Agaricomycetes</taxon>
        <taxon>Polyporales</taxon>
        <taxon>Meruliaceae</taxon>
        <taxon>Hermanssonia</taxon>
    </lineage>
</organism>